<dbReference type="RefSeq" id="WP_289410645.1">
    <property type="nucleotide sequence ID" value="NZ_JAUCDY010000006.1"/>
</dbReference>
<keyword evidence="5" id="KW-1133">Transmembrane helix</keyword>
<dbReference type="Proteomes" id="UP001241056">
    <property type="component" value="Unassembled WGS sequence"/>
</dbReference>
<evidence type="ECO:0000256" key="4">
    <source>
        <dbReference type="ARBA" id="ARBA00022692"/>
    </source>
</evidence>
<evidence type="ECO:0000259" key="11">
    <source>
        <dbReference type="PROSITE" id="PS50192"/>
    </source>
</evidence>
<evidence type="ECO:0000313" key="13">
    <source>
        <dbReference type="Proteomes" id="UP001241056"/>
    </source>
</evidence>
<feature type="domain" description="Methyl-accepting transducer" evidence="10">
    <location>
        <begin position="1"/>
        <end position="208"/>
    </location>
</feature>
<keyword evidence="4" id="KW-0812">Transmembrane</keyword>
<dbReference type="InterPro" id="IPR000727">
    <property type="entry name" value="T_SNARE_dom"/>
</dbReference>
<organism evidence="12 13">
    <name type="scientific">Thiopseudomonas acetoxidans</name>
    <dbReference type="NCBI Taxonomy" id="3041622"/>
    <lineage>
        <taxon>Bacteria</taxon>
        <taxon>Pseudomonadati</taxon>
        <taxon>Pseudomonadota</taxon>
        <taxon>Gammaproteobacteria</taxon>
        <taxon>Pseudomonadales</taxon>
        <taxon>Pseudomonadaceae</taxon>
        <taxon>Thiopseudomonas</taxon>
    </lineage>
</organism>
<keyword evidence="13" id="KW-1185">Reference proteome</keyword>
<feature type="domain" description="T-SNARE coiled-coil homology" evidence="11">
    <location>
        <begin position="159"/>
        <end position="221"/>
    </location>
</feature>
<evidence type="ECO:0000259" key="10">
    <source>
        <dbReference type="PROSITE" id="PS50111"/>
    </source>
</evidence>
<sequence length="244" mass="26409">MFNLLSIQSKMTATVQEVAQNALLASEAAQTAEHESQTGTRVVTQTQASIQSLVTEVEQAAQFMQVVRDDSQQINGILEVIRGIAEQTNLLALNAAIEAARAGEQGRGFAVVADEVRNLAQRTQGSTKEIDEMIERLQQSVSNAATTMQQGREKALTGVESVQQANDALIRIAEQVTRINDMNASIASAAEEQSAVAEEIDRNVVNINDISREVNEGTAQTNSASQELAQLAEELQRQVQSFKV</sequence>
<keyword evidence="2" id="KW-0145">Chemotaxis</keyword>
<evidence type="ECO:0000256" key="5">
    <source>
        <dbReference type="ARBA" id="ARBA00022989"/>
    </source>
</evidence>
<keyword evidence="3" id="KW-1003">Cell membrane</keyword>
<proteinExistence type="inferred from homology"/>
<keyword evidence="7 9" id="KW-0807">Transducer</keyword>
<protein>
    <submittedName>
        <fullName evidence="12">Methyl-accepting chemotaxis protein</fullName>
    </submittedName>
</protein>
<keyword evidence="3" id="KW-0997">Cell inner membrane</keyword>
<evidence type="ECO:0000256" key="3">
    <source>
        <dbReference type="ARBA" id="ARBA00022519"/>
    </source>
</evidence>
<reference evidence="12 13" key="1">
    <citation type="submission" date="2023-06" db="EMBL/GenBank/DDBJ databases">
        <title>Thiopseudomonas sp. CY1220 draft genome sequence.</title>
        <authorList>
            <person name="Zhao G."/>
            <person name="An M."/>
        </authorList>
    </citation>
    <scope>NUCLEOTIDE SEQUENCE [LARGE SCALE GENOMIC DNA]</scope>
    <source>
        <strain evidence="12 13">CY1220</strain>
    </source>
</reference>
<evidence type="ECO:0000256" key="9">
    <source>
        <dbReference type="PROSITE-ProRule" id="PRU00284"/>
    </source>
</evidence>
<accession>A0ABT7SP91</accession>
<dbReference type="PANTHER" id="PTHR32089:SF112">
    <property type="entry name" value="LYSOZYME-LIKE PROTEIN-RELATED"/>
    <property type="match status" value="1"/>
</dbReference>
<dbReference type="PROSITE" id="PS50111">
    <property type="entry name" value="CHEMOTAXIS_TRANSDUC_2"/>
    <property type="match status" value="1"/>
</dbReference>
<comment type="subcellular location">
    <subcellularLocation>
        <location evidence="1">Cell inner membrane</location>
        <topology evidence="1">Multi-pass membrane protein</topology>
    </subcellularLocation>
</comment>
<gene>
    <name evidence="12" type="ORF">QEZ41_06835</name>
</gene>
<evidence type="ECO:0000256" key="1">
    <source>
        <dbReference type="ARBA" id="ARBA00004429"/>
    </source>
</evidence>
<comment type="caution">
    <text evidence="12">The sequence shown here is derived from an EMBL/GenBank/DDBJ whole genome shotgun (WGS) entry which is preliminary data.</text>
</comment>
<evidence type="ECO:0000256" key="2">
    <source>
        <dbReference type="ARBA" id="ARBA00022500"/>
    </source>
</evidence>
<dbReference type="SUPFAM" id="SSF58104">
    <property type="entry name" value="Methyl-accepting chemotaxis protein (MCP) signaling domain"/>
    <property type="match status" value="1"/>
</dbReference>
<name>A0ABT7SP91_9GAMM</name>
<dbReference type="PANTHER" id="PTHR32089">
    <property type="entry name" value="METHYL-ACCEPTING CHEMOTAXIS PROTEIN MCPB"/>
    <property type="match status" value="1"/>
</dbReference>
<evidence type="ECO:0000256" key="6">
    <source>
        <dbReference type="ARBA" id="ARBA00023136"/>
    </source>
</evidence>
<dbReference type="InterPro" id="IPR004089">
    <property type="entry name" value="MCPsignal_dom"/>
</dbReference>
<dbReference type="Pfam" id="PF00015">
    <property type="entry name" value="MCPsignal"/>
    <property type="match status" value="1"/>
</dbReference>
<evidence type="ECO:0000256" key="7">
    <source>
        <dbReference type="ARBA" id="ARBA00023224"/>
    </source>
</evidence>
<keyword evidence="6" id="KW-0472">Membrane</keyword>
<dbReference type="PROSITE" id="PS50192">
    <property type="entry name" value="T_SNARE"/>
    <property type="match status" value="1"/>
</dbReference>
<dbReference type="SMART" id="SM00283">
    <property type="entry name" value="MA"/>
    <property type="match status" value="1"/>
</dbReference>
<dbReference type="Gene3D" id="1.10.287.950">
    <property type="entry name" value="Methyl-accepting chemotaxis protein"/>
    <property type="match status" value="1"/>
</dbReference>
<evidence type="ECO:0000313" key="12">
    <source>
        <dbReference type="EMBL" id="MDM7857991.1"/>
    </source>
</evidence>
<comment type="similarity">
    <text evidence="8">Belongs to the methyl-accepting chemotaxis (MCP) protein family.</text>
</comment>
<evidence type="ECO:0000256" key="8">
    <source>
        <dbReference type="ARBA" id="ARBA00029447"/>
    </source>
</evidence>
<dbReference type="EMBL" id="JAUCDY010000006">
    <property type="protein sequence ID" value="MDM7857991.1"/>
    <property type="molecule type" value="Genomic_DNA"/>
</dbReference>